<feature type="region of interest" description="Disordered" evidence="1">
    <location>
        <begin position="1"/>
        <end position="38"/>
    </location>
</feature>
<dbReference type="EMBL" id="MZNU01000102">
    <property type="protein sequence ID" value="OWP04509.1"/>
    <property type="molecule type" value="Genomic_DNA"/>
</dbReference>
<dbReference type="InParanoid" id="A0A218Z8V8"/>
<reference evidence="2 3" key="1">
    <citation type="submission" date="2017-04" db="EMBL/GenBank/DDBJ databases">
        <title>Draft genome sequence of Marssonina coronaria NL1: causal agent of apple blotch.</title>
        <authorList>
            <person name="Cheng Q."/>
        </authorList>
    </citation>
    <scope>NUCLEOTIDE SEQUENCE [LARGE SCALE GENOMIC DNA]</scope>
    <source>
        <strain evidence="2 3">NL1</strain>
    </source>
</reference>
<keyword evidence="3" id="KW-1185">Reference proteome</keyword>
<dbReference type="AlphaFoldDB" id="A0A218Z8V8"/>
<feature type="region of interest" description="Disordered" evidence="1">
    <location>
        <begin position="82"/>
        <end position="108"/>
    </location>
</feature>
<sequence>MAVPPAAKSAWTDGAVQTSDSGAPPKGHGTLGAESCAPPNAVLPMRLVEYEVGESGLGCVVVDERVDTDTFTSLSARQARVHTGTAPLIDPAHTDNPAEGLTRAEGTRQENVVAGGTHTM</sequence>
<evidence type="ECO:0000313" key="2">
    <source>
        <dbReference type="EMBL" id="OWP04509.1"/>
    </source>
</evidence>
<gene>
    <name evidence="2" type="ORF">B2J93_1368</name>
</gene>
<organism evidence="2 3">
    <name type="scientific">Diplocarpon coronariae</name>
    <dbReference type="NCBI Taxonomy" id="2795749"/>
    <lineage>
        <taxon>Eukaryota</taxon>
        <taxon>Fungi</taxon>
        <taxon>Dikarya</taxon>
        <taxon>Ascomycota</taxon>
        <taxon>Pezizomycotina</taxon>
        <taxon>Leotiomycetes</taxon>
        <taxon>Helotiales</taxon>
        <taxon>Drepanopezizaceae</taxon>
        <taxon>Diplocarpon</taxon>
    </lineage>
</organism>
<dbReference type="Proteomes" id="UP000242519">
    <property type="component" value="Unassembled WGS sequence"/>
</dbReference>
<name>A0A218Z8V8_9HELO</name>
<evidence type="ECO:0000313" key="3">
    <source>
        <dbReference type="Proteomes" id="UP000242519"/>
    </source>
</evidence>
<protein>
    <submittedName>
        <fullName evidence="2">Uncharacterized protein</fullName>
    </submittedName>
</protein>
<evidence type="ECO:0000256" key="1">
    <source>
        <dbReference type="SAM" id="MobiDB-lite"/>
    </source>
</evidence>
<accession>A0A218Z8V8</accession>
<proteinExistence type="predicted"/>
<comment type="caution">
    <text evidence="2">The sequence shown here is derived from an EMBL/GenBank/DDBJ whole genome shotgun (WGS) entry which is preliminary data.</text>
</comment>